<name>A0A1J0RBX4_9TRYP</name>
<dbReference type="VEuPathDB" id="TriTrypDB:Tb427_000330200"/>
<organism evidence="9">
    <name type="scientific">Trypanosoma brucei</name>
    <dbReference type="NCBI Taxonomy" id="5691"/>
    <lineage>
        <taxon>Eukaryota</taxon>
        <taxon>Discoba</taxon>
        <taxon>Euglenozoa</taxon>
        <taxon>Kinetoplastea</taxon>
        <taxon>Metakinetoplastina</taxon>
        <taxon>Trypanosomatida</taxon>
        <taxon>Trypanosomatidae</taxon>
        <taxon>Trypanosoma</taxon>
    </lineage>
</organism>
<dbReference type="GO" id="GO:0042783">
    <property type="term" value="P:symbiont-mediated evasion of host immune response"/>
    <property type="evidence" value="ECO:0007669"/>
    <property type="project" value="InterPro"/>
</dbReference>
<keyword evidence="7" id="KW-0732">Signal</keyword>
<keyword evidence="6" id="KW-0449">Lipoprotein</keyword>
<sequence length="401" mass="43821">MNYRQAAAILYLATAAALSPAKAAGQAGLKKQVWQPICELSEELDAVGPGSYKNMDEILETANKQQQAALRLAIYALKNIGDPSAKQTAALQTYYSNRAAQAYAAVHQTEIKKHINAVRSTAYLKGRVDEYLKMLEQLKTTNNACLIDDTAGDPGATRAGNNLDAVQCSLKLTDLIAKDRTPKQLTKTGFANIKHNGNVNDNVQPTDGTNKCRIMLADESNGLAHTSALGGGITAMAGYLKLKHTANKATLAAEVNLKTTSSGDTKAWVDAYKHAGQTNFKTRSDYGNETTELHELATLIAETKETIKQVEGNQPLTTAAQVTAYFGGKEPNKPDVFLNLVDKDKIPKGIAWLQDDTFIGQITNTEQLNKILSYYVYHASLDYSALRKKLEIKQRKKIQKR</sequence>
<evidence type="ECO:0000256" key="6">
    <source>
        <dbReference type="ARBA" id="ARBA00023288"/>
    </source>
</evidence>
<keyword evidence="3" id="KW-0336">GPI-anchor</keyword>
<dbReference type="EMBL" id="KX701238">
    <property type="protein sequence ID" value="APD75194.1"/>
    <property type="molecule type" value="Genomic_DNA"/>
</dbReference>
<feature type="signal peptide" evidence="7">
    <location>
        <begin position="1"/>
        <end position="23"/>
    </location>
</feature>
<dbReference type="InterPro" id="IPR001812">
    <property type="entry name" value="Trypano_VSG_A_N_dom"/>
</dbReference>
<dbReference type="GO" id="GO:0005886">
    <property type="term" value="C:plasma membrane"/>
    <property type="evidence" value="ECO:0007669"/>
    <property type="project" value="UniProtKB-SubCell"/>
</dbReference>
<evidence type="ECO:0000313" key="9">
    <source>
        <dbReference type="EMBL" id="APD75194.1"/>
    </source>
</evidence>
<feature type="domain" description="Trypanosome variant surface glycoprotein A-type N-terminal" evidence="8">
    <location>
        <begin position="14"/>
        <end position="375"/>
    </location>
</feature>
<evidence type="ECO:0000259" key="8">
    <source>
        <dbReference type="Pfam" id="PF00913"/>
    </source>
</evidence>
<keyword evidence="2" id="KW-1003">Cell membrane</keyword>
<dbReference type="VEuPathDB" id="TriTrypDB:Tb927.10.16500"/>
<evidence type="ECO:0000256" key="5">
    <source>
        <dbReference type="ARBA" id="ARBA00023180"/>
    </source>
</evidence>
<keyword evidence="5" id="KW-0325">Glycoprotein</keyword>
<dbReference type="Pfam" id="PF00913">
    <property type="entry name" value="Trypan_glycop"/>
    <property type="match status" value="1"/>
</dbReference>
<evidence type="ECO:0000256" key="2">
    <source>
        <dbReference type="ARBA" id="ARBA00022475"/>
    </source>
</evidence>
<dbReference type="AlphaFoldDB" id="A0A1J0RBX4"/>
<reference evidence="9" key="1">
    <citation type="submission" date="2016-08" db="EMBL/GenBank/DDBJ databases">
        <title>VSG repertoire of Trypanosoma brucei EATRO 1125.</title>
        <authorList>
            <person name="Cross G.A."/>
        </authorList>
    </citation>
    <scope>NUCLEOTIDE SEQUENCE</scope>
    <source>
        <strain evidence="9">EATRO 1125</strain>
    </source>
</reference>
<dbReference type="Gene3D" id="3.90.150.10">
    <property type="entry name" value="Variant Surface Glycoprotein, subunit A domain 1"/>
    <property type="match status" value="1"/>
</dbReference>
<dbReference type="SUPFAM" id="SSF58087">
    <property type="entry name" value="Variant surface glycoprotein (N-terminal domain)"/>
    <property type="match status" value="1"/>
</dbReference>
<evidence type="ECO:0000256" key="7">
    <source>
        <dbReference type="SAM" id="SignalP"/>
    </source>
</evidence>
<proteinExistence type="predicted"/>
<evidence type="ECO:0000256" key="4">
    <source>
        <dbReference type="ARBA" id="ARBA00023136"/>
    </source>
</evidence>
<evidence type="ECO:0000256" key="3">
    <source>
        <dbReference type="ARBA" id="ARBA00022622"/>
    </source>
</evidence>
<feature type="chain" id="PRO_5013266732" evidence="7">
    <location>
        <begin position="24"/>
        <end position="401"/>
    </location>
</feature>
<accession>A0A1J0RBX4</accession>
<evidence type="ECO:0000256" key="1">
    <source>
        <dbReference type="ARBA" id="ARBA00004609"/>
    </source>
</evidence>
<comment type="subcellular location">
    <subcellularLocation>
        <location evidence="1">Cell membrane</location>
        <topology evidence="1">Lipid-anchor</topology>
        <topology evidence="1">GPI-anchor</topology>
    </subcellularLocation>
</comment>
<protein>
    <submittedName>
        <fullName evidence="9">Variant surface glycoprotein 1125.5021</fullName>
    </submittedName>
</protein>
<dbReference type="GO" id="GO:0098552">
    <property type="term" value="C:side of membrane"/>
    <property type="evidence" value="ECO:0007669"/>
    <property type="project" value="UniProtKB-KW"/>
</dbReference>
<keyword evidence="4" id="KW-0472">Membrane</keyword>
<dbReference type="Gene3D" id="1.10.470.10">
    <property type="entry name" value="Variant Surface Glycoprotein, subunit A, domain 2"/>
    <property type="match status" value="1"/>
</dbReference>